<dbReference type="AlphaFoldDB" id="L5K495"/>
<sequence>MAAPHRSRSALSSPSFLPPRHGLAPTRRLLVSQYSLLSEATLPQELSPHSGTEWDRVVPCSSLGNRVRIVLKYSSPACLPSVNFDASFDVQVSFLQPSPSVLAVDQSPSPVCVLSAVSAGLRMLWGVVAERIRSRLSTVCSGNLMSHAPECQSEVWSF</sequence>
<name>L5K495_PTEAL</name>
<proteinExistence type="predicted"/>
<organism evidence="1 2">
    <name type="scientific">Pteropus alecto</name>
    <name type="common">Black flying fox</name>
    <dbReference type="NCBI Taxonomy" id="9402"/>
    <lineage>
        <taxon>Eukaryota</taxon>
        <taxon>Metazoa</taxon>
        <taxon>Chordata</taxon>
        <taxon>Craniata</taxon>
        <taxon>Vertebrata</taxon>
        <taxon>Euteleostomi</taxon>
        <taxon>Mammalia</taxon>
        <taxon>Eutheria</taxon>
        <taxon>Laurasiatheria</taxon>
        <taxon>Chiroptera</taxon>
        <taxon>Yinpterochiroptera</taxon>
        <taxon>Pteropodoidea</taxon>
        <taxon>Pteropodidae</taxon>
        <taxon>Pteropodinae</taxon>
        <taxon>Pteropus</taxon>
    </lineage>
</organism>
<evidence type="ECO:0000313" key="2">
    <source>
        <dbReference type="Proteomes" id="UP000010552"/>
    </source>
</evidence>
<keyword evidence="2" id="KW-1185">Reference proteome</keyword>
<protein>
    <submittedName>
        <fullName evidence="1">Uncharacterized protein</fullName>
    </submittedName>
</protein>
<reference evidence="2" key="1">
    <citation type="journal article" date="2013" name="Science">
        <title>Comparative analysis of bat genomes provides insight into the evolution of flight and immunity.</title>
        <authorList>
            <person name="Zhang G."/>
            <person name="Cowled C."/>
            <person name="Shi Z."/>
            <person name="Huang Z."/>
            <person name="Bishop-Lilly K.A."/>
            <person name="Fang X."/>
            <person name="Wynne J.W."/>
            <person name="Xiong Z."/>
            <person name="Baker M.L."/>
            <person name="Zhao W."/>
            <person name="Tachedjian M."/>
            <person name="Zhu Y."/>
            <person name="Zhou P."/>
            <person name="Jiang X."/>
            <person name="Ng J."/>
            <person name="Yang L."/>
            <person name="Wu L."/>
            <person name="Xiao J."/>
            <person name="Feng Y."/>
            <person name="Chen Y."/>
            <person name="Sun X."/>
            <person name="Zhang Y."/>
            <person name="Marsh G.A."/>
            <person name="Crameri G."/>
            <person name="Broder C.C."/>
            <person name="Frey K.G."/>
            <person name="Wang L.F."/>
            <person name="Wang J."/>
        </authorList>
    </citation>
    <scope>NUCLEOTIDE SEQUENCE [LARGE SCALE GENOMIC DNA]</scope>
</reference>
<evidence type="ECO:0000313" key="1">
    <source>
        <dbReference type="EMBL" id="ELK06529.1"/>
    </source>
</evidence>
<dbReference type="EMBL" id="KB031030">
    <property type="protein sequence ID" value="ELK06529.1"/>
    <property type="molecule type" value="Genomic_DNA"/>
</dbReference>
<gene>
    <name evidence="1" type="ORF">PAL_GLEAN10022789</name>
</gene>
<dbReference type="InParanoid" id="L5K495"/>
<dbReference type="Proteomes" id="UP000010552">
    <property type="component" value="Unassembled WGS sequence"/>
</dbReference>
<accession>L5K495</accession>